<keyword evidence="10" id="KW-0482">Metalloprotease</keyword>
<gene>
    <name evidence="19" type="ORF">CF386_05590</name>
</gene>
<dbReference type="PANTHER" id="PTHR43690:SF18">
    <property type="entry name" value="INSULIN-DEGRADING ENZYME-RELATED"/>
    <property type="match status" value="1"/>
</dbReference>
<dbReference type="GO" id="GO:0046872">
    <property type="term" value="F:metal ion binding"/>
    <property type="evidence" value="ECO:0007669"/>
    <property type="project" value="UniProtKB-KW"/>
</dbReference>
<dbReference type="Pfam" id="PF00675">
    <property type="entry name" value="Peptidase_M16"/>
    <property type="match status" value="1"/>
</dbReference>
<feature type="domain" description="Peptidase M16 C-terminal" evidence="16">
    <location>
        <begin position="182"/>
        <end position="360"/>
    </location>
</feature>
<keyword evidence="9" id="KW-0862">Zinc</keyword>
<evidence type="ECO:0000256" key="14">
    <source>
        <dbReference type="RuleBase" id="RU004447"/>
    </source>
</evidence>
<dbReference type="FunFam" id="3.30.830.10:FF:000012">
    <property type="entry name" value="Protease 3"/>
    <property type="match status" value="1"/>
</dbReference>
<evidence type="ECO:0000259" key="18">
    <source>
        <dbReference type="Pfam" id="PF22456"/>
    </source>
</evidence>
<name>A0A220VDN7_9GAMM</name>
<dbReference type="SUPFAM" id="SSF63411">
    <property type="entry name" value="LuxS/MPP-like metallohydrolase"/>
    <property type="match status" value="4"/>
</dbReference>
<evidence type="ECO:0000259" key="16">
    <source>
        <dbReference type="Pfam" id="PF05193"/>
    </source>
</evidence>
<dbReference type="InterPro" id="IPR011249">
    <property type="entry name" value="Metalloenz_LuxS/M16"/>
</dbReference>
<evidence type="ECO:0000313" key="19">
    <source>
        <dbReference type="EMBL" id="ASK78514.1"/>
    </source>
</evidence>
<dbReference type="InterPro" id="IPR050626">
    <property type="entry name" value="Peptidase_M16"/>
</dbReference>
<reference evidence="19 20" key="1">
    <citation type="journal article" date="2016" name="Int. J. Syst. Evol. Microbiol.">
        <title>Paraphotobacterium marinum gen. nov., sp. nov., a member of the family Vibrionaceae, isolated from surface seawater.</title>
        <authorList>
            <person name="Huang Z."/>
            <person name="Dong C."/>
            <person name="Shao Z."/>
        </authorList>
    </citation>
    <scope>NUCLEOTIDE SEQUENCE [LARGE SCALE GENOMIC DNA]</scope>
    <source>
        <strain evidence="19 20">NSCS20N07D</strain>
    </source>
</reference>
<evidence type="ECO:0000256" key="1">
    <source>
        <dbReference type="ARBA" id="ARBA00001947"/>
    </source>
</evidence>
<dbReference type="InterPro" id="IPR001431">
    <property type="entry name" value="Pept_M16_Zn_BS"/>
</dbReference>
<feature type="domain" description="Peptidase M16 N-terminal" evidence="15">
    <location>
        <begin position="24"/>
        <end position="138"/>
    </location>
</feature>
<evidence type="ECO:0000259" key="17">
    <source>
        <dbReference type="Pfam" id="PF16187"/>
    </source>
</evidence>
<dbReference type="OrthoDB" id="9811314at2"/>
<feature type="domain" description="Coenzyme PQQ synthesis protein F-like C-terminal lobe" evidence="18">
    <location>
        <begin position="752"/>
        <end position="847"/>
    </location>
</feature>
<dbReference type="AlphaFoldDB" id="A0A220VDN7"/>
<feature type="domain" description="Peptidase M16 middle/third" evidence="17">
    <location>
        <begin position="371"/>
        <end position="640"/>
    </location>
</feature>
<dbReference type="EC" id="3.4.24.55" evidence="4"/>
<dbReference type="PROSITE" id="PS00143">
    <property type="entry name" value="INSULINASE"/>
    <property type="match status" value="1"/>
</dbReference>
<evidence type="ECO:0000256" key="10">
    <source>
        <dbReference type="ARBA" id="ARBA00023049"/>
    </source>
</evidence>
<dbReference type="EMBL" id="CP022355">
    <property type="protein sequence ID" value="ASK78514.1"/>
    <property type="molecule type" value="Genomic_DNA"/>
</dbReference>
<proteinExistence type="inferred from homology"/>
<dbReference type="GO" id="GO:0004222">
    <property type="term" value="F:metalloendopeptidase activity"/>
    <property type="evidence" value="ECO:0007669"/>
    <property type="project" value="UniProtKB-EC"/>
</dbReference>
<evidence type="ECO:0000256" key="12">
    <source>
        <dbReference type="ARBA" id="ARBA00031184"/>
    </source>
</evidence>
<evidence type="ECO:0000256" key="9">
    <source>
        <dbReference type="ARBA" id="ARBA00022833"/>
    </source>
</evidence>
<comment type="cofactor">
    <cofactor evidence="1">
        <name>Zn(2+)</name>
        <dbReference type="ChEBI" id="CHEBI:29105"/>
    </cofactor>
</comment>
<protein>
    <recommendedName>
        <fullName evidence="5">Protease 3</fullName>
        <ecNumber evidence="4">3.4.24.55</ecNumber>
    </recommendedName>
    <alternativeName>
        <fullName evidence="13">Pitrilysin</fullName>
    </alternativeName>
    <alternativeName>
        <fullName evidence="12">Protease III</fullName>
    </alternativeName>
    <alternativeName>
        <fullName evidence="11">Protease pi</fullName>
    </alternativeName>
</protein>
<keyword evidence="8" id="KW-0378">Hydrolase</keyword>
<dbReference type="Pfam" id="PF22456">
    <property type="entry name" value="PqqF-like_C_4"/>
    <property type="match status" value="1"/>
</dbReference>
<organism evidence="19 20">
    <name type="scientific">Paraphotobacterium marinum</name>
    <dbReference type="NCBI Taxonomy" id="1755811"/>
    <lineage>
        <taxon>Bacteria</taxon>
        <taxon>Pseudomonadati</taxon>
        <taxon>Pseudomonadota</taxon>
        <taxon>Gammaproteobacteria</taxon>
        <taxon>Vibrionales</taxon>
        <taxon>Vibrionaceae</taxon>
        <taxon>Paraphotobacterium</taxon>
    </lineage>
</organism>
<comment type="function">
    <text evidence="2">Endopeptidase that degrades small peptides of less than 7 kDa, such as glucagon and insulin.</text>
</comment>
<dbReference type="InterPro" id="IPR011765">
    <property type="entry name" value="Pept_M16_N"/>
</dbReference>
<dbReference type="InterPro" id="IPR032632">
    <property type="entry name" value="Peptidase_M16_M"/>
</dbReference>
<evidence type="ECO:0000256" key="2">
    <source>
        <dbReference type="ARBA" id="ARBA00002184"/>
    </source>
</evidence>
<dbReference type="PANTHER" id="PTHR43690">
    <property type="entry name" value="NARDILYSIN"/>
    <property type="match status" value="1"/>
</dbReference>
<dbReference type="Pfam" id="PF05193">
    <property type="entry name" value="Peptidase_M16_C"/>
    <property type="match status" value="1"/>
</dbReference>
<comment type="similarity">
    <text evidence="3 14">Belongs to the peptidase M16 family.</text>
</comment>
<dbReference type="InterPro" id="IPR007863">
    <property type="entry name" value="Peptidase_M16_C"/>
</dbReference>
<dbReference type="KEGG" id="pmai:CF386_05590"/>
<keyword evidence="20" id="KW-1185">Reference proteome</keyword>
<dbReference type="Gene3D" id="3.30.830.10">
    <property type="entry name" value="Metalloenzyme, LuxS/M16 peptidase-like"/>
    <property type="match status" value="4"/>
</dbReference>
<sequence>MLLGLSKNYQHNFFVLNNKLKVCVLQNKNLKKSAASLCINTGHYADPNSTLGLSHLLEHMLFLGSSKYPNENFFQNLIKSNNGYVNAWTSNEKTVFYYDVNNQAFYQTLDVFSDFFKNPLFKKRLIKNEIKIIDAEFQSKINDDFRKKNQILKELCNTKHPFSRFSSGNFETLGKQETQLLKERLFNYFKQHYYASNMTLVIVSPNDYRTLKNYIVELFSEIKNPNNEKIIKYKSPKIFNKNSTQNLIQLKSESKNGNICLSFIIPKKKKYSKTKPLTYISHIIGSEEKGTLHNYLKKNNYINTLVITSGMKDQKYQELSITFVATKYGMDNVNLIVKLFFEYIYLIKSKGIEKWRFKEKSQMLQNLINHKEDCLPIDLARETSINMHLYPKKKTFFGDYEMSNYDKKILLTNLDFLSPKNLNIFIFSNLTTFKLKSLYYQTPHSKQKISQKDLNSWEINQENTDLQLPKPNPFITYLKPSVKKSIKKKKVSFIKLNEKTNVWIKKPTKDNHQKGYLFVSLNSNILKLSLQNNIISKIFTEILLYQLEESTYQTEVAGIHVDIFNHAKGITVQTSGFQKFQPELMERVLAKIINFKVSKKDFIKTKSQLKHNYKQALNQKPLNIFLNYLAGIIQPNYPTYYSFIKKIDQIEFNDIINFKNLFLESVSFDFLFYGNWNDKKCKALTNLLTEKFPKTNPINVNKIKDIKNILYPKETLSMEIKLKIKESCVLVYYQAPKFSYSNIAFYSFAHYLISTEFYNEIRTKQQLGYLIGTSYITIAQHPGIIFYIQSSLAGSKEILNSIDQFIKDFILLLVSIESSTWEKSKKNILKQLTKNNQNTREKANRIWNSISHGDYSFTQRKKICAEIESLDRVKTISFFSNFLKPTNSARVVLFHQSSLHKNKLNHE</sequence>
<evidence type="ECO:0000259" key="15">
    <source>
        <dbReference type="Pfam" id="PF00675"/>
    </source>
</evidence>
<dbReference type="GO" id="GO:0005737">
    <property type="term" value="C:cytoplasm"/>
    <property type="evidence" value="ECO:0007669"/>
    <property type="project" value="UniProtKB-ARBA"/>
</dbReference>
<evidence type="ECO:0000256" key="8">
    <source>
        <dbReference type="ARBA" id="ARBA00022801"/>
    </source>
</evidence>
<evidence type="ECO:0000256" key="4">
    <source>
        <dbReference type="ARBA" id="ARBA00012449"/>
    </source>
</evidence>
<dbReference type="GO" id="GO:0006508">
    <property type="term" value="P:proteolysis"/>
    <property type="evidence" value="ECO:0007669"/>
    <property type="project" value="UniProtKB-KW"/>
</dbReference>
<keyword evidence="7" id="KW-0479">Metal-binding</keyword>
<evidence type="ECO:0000256" key="5">
    <source>
        <dbReference type="ARBA" id="ARBA00017565"/>
    </source>
</evidence>
<evidence type="ECO:0000256" key="13">
    <source>
        <dbReference type="ARBA" id="ARBA00033450"/>
    </source>
</evidence>
<accession>A0A220VDN7</accession>
<evidence type="ECO:0000256" key="11">
    <source>
        <dbReference type="ARBA" id="ARBA00029597"/>
    </source>
</evidence>
<dbReference type="Pfam" id="PF16187">
    <property type="entry name" value="Peptidase_M16_M"/>
    <property type="match status" value="1"/>
</dbReference>
<keyword evidence="6" id="KW-0645">Protease</keyword>
<evidence type="ECO:0000256" key="6">
    <source>
        <dbReference type="ARBA" id="ARBA00022670"/>
    </source>
</evidence>
<dbReference type="InterPro" id="IPR054734">
    <property type="entry name" value="PqqF-like_C_4"/>
</dbReference>
<evidence type="ECO:0000313" key="20">
    <source>
        <dbReference type="Proteomes" id="UP000242175"/>
    </source>
</evidence>
<dbReference type="Proteomes" id="UP000242175">
    <property type="component" value="Chromosome large"/>
</dbReference>
<evidence type="ECO:0000256" key="3">
    <source>
        <dbReference type="ARBA" id="ARBA00007261"/>
    </source>
</evidence>
<dbReference type="RefSeq" id="WP_089073422.1">
    <property type="nucleotide sequence ID" value="NZ_CBCSAM010000001.1"/>
</dbReference>
<evidence type="ECO:0000256" key="7">
    <source>
        <dbReference type="ARBA" id="ARBA00022723"/>
    </source>
</evidence>